<evidence type="ECO:0000313" key="2">
    <source>
        <dbReference type="Proteomes" id="UP001165960"/>
    </source>
</evidence>
<gene>
    <name evidence="1" type="ORF">DSO57_1000033</name>
</gene>
<evidence type="ECO:0000313" key="1">
    <source>
        <dbReference type="EMBL" id="KAJ9063440.1"/>
    </source>
</evidence>
<dbReference type="Proteomes" id="UP001165960">
    <property type="component" value="Unassembled WGS sequence"/>
</dbReference>
<dbReference type="EMBL" id="QTSX02004971">
    <property type="protein sequence ID" value="KAJ9063440.1"/>
    <property type="molecule type" value="Genomic_DNA"/>
</dbReference>
<reference evidence="1" key="1">
    <citation type="submission" date="2022-04" db="EMBL/GenBank/DDBJ databases">
        <title>Genome of the entomopathogenic fungus Entomophthora muscae.</title>
        <authorList>
            <person name="Elya C."/>
            <person name="Lovett B.R."/>
            <person name="Lee E."/>
            <person name="Macias A.M."/>
            <person name="Hajek A.E."/>
            <person name="De Bivort B.L."/>
            <person name="Kasson M.T."/>
            <person name="De Fine Licht H.H."/>
            <person name="Stajich J.E."/>
        </authorList>
    </citation>
    <scope>NUCLEOTIDE SEQUENCE</scope>
    <source>
        <strain evidence="1">Berkeley</strain>
    </source>
</reference>
<keyword evidence="2" id="KW-1185">Reference proteome</keyword>
<protein>
    <submittedName>
        <fullName evidence="1">Uncharacterized protein</fullName>
    </submittedName>
</protein>
<accession>A0ACC2SMB9</accession>
<proteinExistence type="predicted"/>
<name>A0ACC2SMB9_9FUNG</name>
<comment type="caution">
    <text evidence="1">The sequence shown here is derived from an EMBL/GenBank/DDBJ whole genome shotgun (WGS) entry which is preliminary data.</text>
</comment>
<organism evidence="1 2">
    <name type="scientific">Entomophthora muscae</name>
    <dbReference type="NCBI Taxonomy" id="34485"/>
    <lineage>
        <taxon>Eukaryota</taxon>
        <taxon>Fungi</taxon>
        <taxon>Fungi incertae sedis</taxon>
        <taxon>Zoopagomycota</taxon>
        <taxon>Entomophthoromycotina</taxon>
        <taxon>Entomophthoromycetes</taxon>
        <taxon>Entomophthorales</taxon>
        <taxon>Entomophthoraceae</taxon>
        <taxon>Entomophthora</taxon>
    </lineage>
</organism>
<sequence length="206" mass="22643">MILPVLKFMVFSVAPFLLLLWSTSPELWTKISSSACLVGNDLSRLLDIPSGLLFSGEAVVKSLICDNLDLGAAGFTQPTSVVKEKLVSPMPSPEKRNLVPLQAPTMSTLAPTCTPWLLTGLVLMGLNAYFPQLSPVLSLWSPLQEAVPVLHWVVSWWYIVPGWKPNLVSLSPLSYSINVMCHVYCLPKVIVIFKKQIPALSKEILS</sequence>